<dbReference type="EMBL" id="AZGZ01000001">
    <property type="protein sequence ID" value="KZZ97992.1"/>
    <property type="molecule type" value="Genomic_DNA"/>
</dbReference>
<keyword evidence="3" id="KW-1185">Reference proteome</keyword>
<organism evidence="2 3">
    <name type="scientific">Ascosphaera apis ARSEF 7405</name>
    <dbReference type="NCBI Taxonomy" id="392613"/>
    <lineage>
        <taxon>Eukaryota</taxon>
        <taxon>Fungi</taxon>
        <taxon>Dikarya</taxon>
        <taxon>Ascomycota</taxon>
        <taxon>Pezizomycotina</taxon>
        <taxon>Eurotiomycetes</taxon>
        <taxon>Eurotiomycetidae</taxon>
        <taxon>Onygenales</taxon>
        <taxon>Ascosphaeraceae</taxon>
        <taxon>Ascosphaera</taxon>
    </lineage>
</organism>
<proteinExistence type="predicted"/>
<keyword evidence="1" id="KW-1133">Transmembrane helix</keyword>
<accession>A0A162IT14</accession>
<sequence>MASILNLRSALPGSWAWLFLSAGAAYPIVVRALRYRRLRAMLYKYQHCADKQYMSRMTVRDAWEILNSIACLEFPNASLVSLQFALFRTYGIPTISKLLVKTGQLSTPENSLKRYADTSVLIAEFIAQAPSSARAHEAIARMNYIHKGYRASGKILDDDMLYTLALFACEPGRWIDTYEWRKLSDLELCAYGTFWKSIGDAMQISYEKLPSYKDEPGHGFRDGYQWLMEIKAWSKGYEEAKMVPDVNNKMTADLTVVHYMMDDRLRNAMMYPRPGPVSARVISAVLNFRKWTLRHLVLPRPQCFEYKRLDTNPSPEVRHALFAWQGAPYYVKPTFWRRWSPEAWMTWMLGHPLPGDDREAHSADGYLIPDVGPKALSGKGEEYMKETKARLAKQHTGGCPFAISMSLE</sequence>
<keyword evidence="1" id="KW-0812">Transmembrane</keyword>
<dbReference type="GO" id="GO:0016491">
    <property type="term" value="F:oxidoreductase activity"/>
    <property type="evidence" value="ECO:0007669"/>
    <property type="project" value="InterPro"/>
</dbReference>
<comment type="caution">
    <text evidence="2">The sequence shown here is derived from an EMBL/GenBank/DDBJ whole genome shotgun (WGS) entry which is preliminary data.</text>
</comment>
<dbReference type="AlphaFoldDB" id="A0A162IT14"/>
<name>A0A162IT14_9EURO</name>
<gene>
    <name evidence="2" type="ORF">AAP_00253</name>
</gene>
<evidence type="ECO:0000313" key="2">
    <source>
        <dbReference type="EMBL" id="KZZ97992.1"/>
    </source>
</evidence>
<dbReference type="OrthoDB" id="545169at2759"/>
<dbReference type="Proteomes" id="UP000242877">
    <property type="component" value="Unassembled WGS sequence"/>
</dbReference>
<evidence type="ECO:0000256" key="1">
    <source>
        <dbReference type="SAM" id="Phobius"/>
    </source>
</evidence>
<reference evidence="2 3" key="1">
    <citation type="journal article" date="2016" name="Genome Biol. Evol.">
        <title>Divergent and convergent evolution of fungal pathogenicity.</title>
        <authorList>
            <person name="Shang Y."/>
            <person name="Xiao G."/>
            <person name="Zheng P."/>
            <person name="Cen K."/>
            <person name="Zhan S."/>
            <person name="Wang C."/>
        </authorList>
    </citation>
    <scope>NUCLEOTIDE SEQUENCE [LARGE SCALE GENOMIC DNA]</scope>
    <source>
        <strain evidence="2 3">ARSEF 7405</strain>
    </source>
</reference>
<keyword evidence="1" id="KW-0472">Membrane</keyword>
<dbReference type="InterPro" id="IPR046366">
    <property type="entry name" value="MPAB"/>
</dbReference>
<evidence type="ECO:0000313" key="3">
    <source>
        <dbReference type="Proteomes" id="UP000242877"/>
    </source>
</evidence>
<dbReference type="PANTHER" id="PTHR36124:SF1">
    <property type="entry name" value="ER-BOUND OXYGENASE MPAB_MPAB'_RUBBER OXYGENASE CATALYTIC DOMAIN-CONTAINING PROTEIN"/>
    <property type="match status" value="1"/>
</dbReference>
<dbReference type="PANTHER" id="PTHR36124">
    <property type="match status" value="1"/>
</dbReference>
<protein>
    <submittedName>
        <fullName evidence="2">Uncharacterized protein</fullName>
    </submittedName>
</protein>
<feature type="transmembrane region" description="Helical" evidence="1">
    <location>
        <begin position="15"/>
        <end position="33"/>
    </location>
</feature>
<dbReference type="VEuPathDB" id="FungiDB:AAP_00253"/>